<protein>
    <recommendedName>
        <fullName evidence="10">DOMON domain-containing protein</fullName>
    </recommendedName>
</protein>
<dbReference type="InterPro" id="IPR015920">
    <property type="entry name" value="Cellobiose_DH-like_cyt"/>
</dbReference>
<comment type="subcellular location">
    <subcellularLocation>
        <location evidence="1">Membrane</location>
    </subcellularLocation>
</comment>
<dbReference type="Proteomes" id="UP001203852">
    <property type="component" value="Unassembled WGS sequence"/>
</dbReference>
<feature type="domain" description="DOMON" evidence="10">
    <location>
        <begin position="44"/>
        <end position="163"/>
    </location>
</feature>
<dbReference type="Pfam" id="PF16010">
    <property type="entry name" value="CDH-cyt"/>
    <property type="match status" value="1"/>
</dbReference>
<feature type="chain" id="PRO_5042979416" description="DOMON domain-containing protein" evidence="9">
    <location>
        <begin position="24"/>
        <end position="429"/>
    </location>
</feature>
<dbReference type="CDD" id="cd09630">
    <property type="entry name" value="CDH_like_cytochrome"/>
    <property type="match status" value="1"/>
</dbReference>
<evidence type="ECO:0000313" key="11">
    <source>
        <dbReference type="EMBL" id="KAI1608365.1"/>
    </source>
</evidence>
<dbReference type="Gene3D" id="1.20.120.1770">
    <property type="match status" value="1"/>
</dbReference>
<dbReference type="PANTHER" id="PTHR47797:SF1">
    <property type="entry name" value="CYTOCHROME B561 DOMAIN-CONTAINING PROTEIN-RELATED"/>
    <property type="match status" value="1"/>
</dbReference>
<dbReference type="CDD" id="cd08760">
    <property type="entry name" value="Cyt_b561_FRRS1_like"/>
    <property type="match status" value="1"/>
</dbReference>
<sequence>MSSLHQARLRALFTVFMTAFSLAAQAAVPASTYVGMGSSSDAKDNVTVSVNVPSDSTDSLFYHFSAPSAQTWAAFGIGSQMKGALIFVMYASEDGSNVTVSPRLGEGHVMPQHTSSVTVDVLSGSGIVDGSFVVNAKCTGCRSWSGGSADVNSSSQDMIWALGPSGTLKSDDTSATISQHEGYNFFNLNLKEATGTGGVPSISNSTTADNSNDGSGFGGHINPGVAFHAFLMVAAFLVVFPTGYLALRVLERVWLHWGIQSFALLMVCVGSAAGIGVSIRQQLTPSLKSGHQVLGLVVLTLVLTTWTVGLVGHRIYKKTGAPAKIMKGHRVLGPSTILLGLVNCFVGFHFASNNHGMIVFGIAMLLMFIIVGSLTFFKRRQKMRKGAMNTPAAFNFREGESGNAGPPPPLYGEGGIPLQSYANTPPVYR</sequence>
<dbReference type="SMART" id="SM00665">
    <property type="entry name" value="B561"/>
    <property type="match status" value="1"/>
</dbReference>
<dbReference type="PROSITE" id="PS50836">
    <property type="entry name" value="DOMON"/>
    <property type="match status" value="1"/>
</dbReference>
<reference evidence="11" key="1">
    <citation type="journal article" date="2022" name="bioRxiv">
        <title>Deciphering the potential niche of two novel black yeast fungi from a biological soil crust based on their genomes, phenotypes, and melanin regulation.</title>
        <authorList>
            <consortium name="DOE Joint Genome Institute"/>
            <person name="Carr E.C."/>
            <person name="Barton Q."/>
            <person name="Grambo S."/>
            <person name="Sullivan M."/>
            <person name="Renfro C.M."/>
            <person name="Kuo A."/>
            <person name="Pangilinan J."/>
            <person name="Lipzen A."/>
            <person name="Keymanesh K."/>
            <person name="Savage E."/>
            <person name="Barry K."/>
            <person name="Grigoriev I.V."/>
            <person name="Riekhof W.R."/>
            <person name="Harris S.S."/>
        </authorList>
    </citation>
    <scope>NUCLEOTIDE SEQUENCE</scope>
    <source>
        <strain evidence="11">JF 03-4F</strain>
    </source>
</reference>
<dbReference type="PANTHER" id="PTHR47797">
    <property type="entry name" value="DEHYDROGENASE, PUTATIVE (AFU_ORTHOLOGUE AFUA_8G05805)-RELATED"/>
    <property type="match status" value="1"/>
</dbReference>
<feature type="transmembrane region" description="Helical" evidence="8">
    <location>
        <begin position="291"/>
        <end position="311"/>
    </location>
</feature>
<dbReference type="EMBL" id="MU404363">
    <property type="protein sequence ID" value="KAI1608365.1"/>
    <property type="molecule type" value="Genomic_DNA"/>
</dbReference>
<dbReference type="InterPro" id="IPR006593">
    <property type="entry name" value="Cyt_b561/ferric_Rdtase_TM"/>
</dbReference>
<evidence type="ECO:0000256" key="7">
    <source>
        <dbReference type="SAM" id="MobiDB-lite"/>
    </source>
</evidence>
<keyword evidence="5 8" id="KW-1133">Transmembrane helix</keyword>
<accession>A0AAN6I936</accession>
<name>A0AAN6I936_9EURO</name>
<evidence type="ECO:0000256" key="6">
    <source>
        <dbReference type="ARBA" id="ARBA00023136"/>
    </source>
</evidence>
<evidence type="ECO:0000256" key="1">
    <source>
        <dbReference type="ARBA" id="ARBA00004370"/>
    </source>
</evidence>
<organism evidence="11 12">
    <name type="scientific">Exophiala viscosa</name>
    <dbReference type="NCBI Taxonomy" id="2486360"/>
    <lineage>
        <taxon>Eukaryota</taxon>
        <taxon>Fungi</taxon>
        <taxon>Dikarya</taxon>
        <taxon>Ascomycota</taxon>
        <taxon>Pezizomycotina</taxon>
        <taxon>Eurotiomycetes</taxon>
        <taxon>Chaetothyriomycetidae</taxon>
        <taxon>Chaetothyriales</taxon>
        <taxon>Herpotrichiellaceae</taxon>
        <taxon>Exophiala</taxon>
    </lineage>
</organism>
<dbReference type="SMART" id="SM00664">
    <property type="entry name" value="DoH"/>
    <property type="match status" value="1"/>
</dbReference>
<dbReference type="GO" id="GO:0016020">
    <property type="term" value="C:membrane"/>
    <property type="evidence" value="ECO:0007669"/>
    <property type="project" value="UniProtKB-SubCell"/>
</dbReference>
<feature type="transmembrane region" description="Helical" evidence="8">
    <location>
        <begin position="259"/>
        <end position="279"/>
    </location>
</feature>
<feature type="signal peptide" evidence="9">
    <location>
        <begin position="1"/>
        <end position="23"/>
    </location>
</feature>
<comment type="caution">
    <text evidence="11">The sequence shown here is derived from an EMBL/GenBank/DDBJ whole genome shotgun (WGS) entry which is preliminary data.</text>
</comment>
<gene>
    <name evidence="11" type="ORF">EDD36DRAFT_96707</name>
</gene>
<dbReference type="Gene3D" id="2.60.40.1210">
    <property type="entry name" value="Cellobiose dehydrogenase, cytochrome domain"/>
    <property type="match status" value="1"/>
</dbReference>
<dbReference type="SUPFAM" id="SSF49344">
    <property type="entry name" value="CBD9-like"/>
    <property type="match status" value="1"/>
</dbReference>
<feature type="transmembrane region" description="Helical" evidence="8">
    <location>
        <begin position="357"/>
        <end position="377"/>
    </location>
</feature>
<keyword evidence="2" id="KW-0813">Transport</keyword>
<keyword evidence="4" id="KW-0249">Electron transport</keyword>
<feature type="transmembrane region" description="Helical" evidence="8">
    <location>
        <begin position="225"/>
        <end position="247"/>
    </location>
</feature>
<feature type="region of interest" description="Disordered" evidence="7">
    <location>
        <begin position="397"/>
        <end position="418"/>
    </location>
</feature>
<evidence type="ECO:0000259" key="10">
    <source>
        <dbReference type="PROSITE" id="PS50836"/>
    </source>
</evidence>
<evidence type="ECO:0000256" key="9">
    <source>
        <dbReference type="SAM" id="SignalP"/>
    </source>
</evidence>
<feature type="transmembrane region" description="Helical" evidence="8">
    <location>
        <begin position="331"/>
        <end position="351"/>
    </location>
</feature>
<dbReference type="AlphaFoldDB" id="A0AAN6I936"/>
<evidence type="ECO:0000313" key="12">
    <source>
        <dbReference type="Proteomes" id="UP001203852"/>
    </source>
</evidence>
<keyword evidence="3 8" id="KW-0812">Transmembrane</keyword>
<evidence type="ECO:0000256" key="2">
    <source>
        <dbReference type="ARBA" id="ARBA00022448"/>
    </source>
</evidence>
<evidence type="ECO:0000256" key="3">
    <source>
        <dbReference type="ARBA" id="ARBA00022692"/>
    </source>
</evidence>
<keyword evidence="9" id="KW-0732">Signal</keyword>
<dbReference type="Pfam" id="PF03188">
    <property type="entry name" value="Cytochrom_B561"/>
    <property type="match status" value="1"/>
</dbReference>
<evidence type="ECO:0000256" key="5">
    <source>
        <dbReference type="ARBA" id="ARBA00022989"/>
    </source>
</evidence>
<dbReference type="InterPro" id="IPR005018">
    <property type="entry name" value="DOMON_domain"/>
</dbReference>
<evidence type="ECO:0000256" key="8">
    <source>
        <dbReference type="SAM" id="Phobius"/>
    </source>
</evidence>
<proteinExistence type="predicted"/>
<keyword evidence="6 8" id="KW-0472">Membrane</keyword>
<evidence type="ECO:0000256" key="4">
    <source>
        <dbReference type="ARBA" id="ARBA00022982"/>
    </source>
</evidence>
<keyword evidence="12" id="KW-1185">Reference proteome</keyword>